<keyword evidence="1" id="KW-0472">Membrane</keyword>
<name>A0A8T4GES0_9EURY</name>
<sequence>MPDSDTIRGILVRLGFAVAATVLLVGAERVGLLAEAPGRGRVVPLVAVVIVGSWLLLAVIGLVALARRIRSGT</sequence>
<gene>
    <name evidence="2" type="ORF">J2751_001233</name>
</gene>
<proteinExistence type="predicted"/>
<dbReference type="AlphaFoldDB" id="A0A8T4GES0"/>
<keyword evidence="1" id="KW-1133">Transmembrane helix</keyword>
<evidence type="ECO:0000313" key="2">
    <source>
        <dbReference type="EMBL" id="MBP1922227.1"/>
    </source>
</evidence>
<organism evidence="2 3">
    <name type="scientific">Halorubrum alkaliphilum</name>
    <dbReference type="NCBI Taxonomy" id="261290"/>
    <lineage>
        <taxon>Archaea</taxon>
        <taxon>Methanobacteriati</taxon>
        <taxon>Methanobacteriota</taxon>
        <taxon>Stenosarchaea group</taxon>
        <taxon>Halobacteria</taxon>
        <taxon>Halobacteriales</taxon>
        <taxon>Haloferacaceae</taxon>
        <taxon>Halorubrum</taxon>
    </lineage>
</organism>
<protein>
    <submittedName>
        <fullName evidence="2">Uncharacterized protein</fullName>
    </submittedName>
</protein>
<dbReference type="EMBL" id="JAGGKQ010000006">
    <property type="protein sequence ID" value="MBP1922227.1"/>
    <property type="molecule type" value="Genomic_DNA"/>
</dbReference>
<accession>A0A8T4GES0</accession>
<keyword evidence="1" id="KW-0812">Transmembrane</keyword>
<dbReference type="Proteomes" id="UP000823588">
    <property type="component" value="Unassembled WGS sequence"/>
</dbReference>
<evidence type="ECO:0000313" key="3">
    <source>
        <dbReference type="Proteomes" id="UP000823588"/>
    </source>
</evidence>
<dbReference type="RefSeq" id="WP_209484173.1">
    <property type="nucleotide sequence ID" value="NZ_JAGGKQ010000006.1"/>
</dbReference>
<feature type="transmembrane region" description="Helical" evidence="1">
    <location>
        <begin position="12"/>
        <end position="30"/>
    </location>
</feature>
<keyword evidence="3" id="KW-1185">Reference proteome</keyword>
<comment type="caution">
    <text evidence="2">The sequence shown here is derived from an EMBL/GenBank/DDBJ whole genome shotgun (WGS) entry which is preliminary data.</text>
</comment>
<feature type="transmembrane region" description="Helical" evidence="1">
    <location>
        <begin position="42"/>
        <end position="66"/>
    </location>
</feature>
<reference evidence="2" key="1">
    <citation type="submission" date="2021-03" db="EMBL/GenBank/DDBJ databases">
        <title>Genomic Encyclopedia of Type Strains, Phase IV (KMG-IV): sequencing the most valuable type-strain genomes for metagenomic binning, comparative biology and taxonomic classification.</title>
        <authorList>
            <person name="Goeker M."/>
        </authorList>
    </citation>
    <scope>NUCLEOTIDE SEQUENCE</scope>
    <source>
        <strain evidence="2">DSM 23564</strain>
    </source>
</reference>
<evidence type="ECO:0000256" key="1">
    <source>
        <dbReference type="SAM" id="Phobius"/>
    </source>
</evidence>